<dbReference type="EMBL" id="RDBE01000004">
    <property type="protein sequence ID" value="RLV50262.1"/>
    <property type="molecule type" value="Genomic_DNA"/>
</dbReference>
<organism evidence="1 2">
    <name type="scientific">Nocardioides mangrovicus</name>
    <dbReference type="NCBI Taxonomy" id="2478913"/>
    <lineage>
        <taxon>Bacteria</taxon>
        <taxon>Bacillati</taxon>
        <taxon>Actinomycetota</taxon>
        <taxon>Actinomycetes</taxon>
        <taxon>Propionibacteriales</taxon>
        <taxon>Nocardioidaceae</taxon>
        <taxon>Nocardioides</taxon>
    </lineage>
</organism>
<dbReference type="Proteomes" id="UP000281708">
    <property type="component" value="Unassembled WGS sequence"/>
</dbReference>
<feature type="non-terminal residue" evidence="1">
    <location>
        <position position="1"/>
    </location>
</feature>
<evidence type="ECO:0000313" key="1">
    <source>
        <dbReference type="EMBL" id="RLV50262.1"/>
    </source>
</evidence>
<keyword evidence="2" id="KW-1185">Reference proteome</keyword>
<comment type="caution">
    <text evidence="1">The sequence shown here is derived from an EMBL/GenBank/DDBJ whole genome shotgun (WGS) entry which is preliminary data.</text>
</comment>
<sequence length="44" mass="4467">NNIDGVADAANTTTQALAQTQTAVDEVATMASALRTSVGRFTIA</sequence>
<protein>
    <submittedName>
        <fullName evidence="1">Methyl-accepting chemotaxis protein</fullName>
    </submittedName>
</protein>
<name>A0A3L8P5E0_9ACTN</name>
<proteinExistence type="predicted"/>
<evidence type="ECO:0000313" key="2">
    <source>
        <dbReference type="Proteomes" id="UP000281708"/>
    </source>
</evidence>
<gene>
    <name evidence="1" type="ORF">D9V37_05285</name>
</gene>
<reference evidence="1 2" key="1">
    <citation type="submission" date="2018-10" db="EMBL/GenBank/DDBJ databases">
        <title>Marmoricola sp. 4Q3S-7 whole genome shotgun sequence.</title>
        <authorList>
            <person name="Li F."/>
        </authorList>
    </citation>
    <scope>NUCLEOTIDE SEQUENCE [LARGE SCALE GENOMIC DNA]</scope>
    <source>
        <strain evidence="1 2">4Q3S-7</strain>
    </source>
</reference>
<accession>A0A3L8P5E0</accession>
<dbReference type="AlphaFoldDB" id="A0A3L8P5E0"/>